<evidence type="ECO:0000313" key="3">
    <source>
        <dbReference type="Proteomes" id="UP000077755"/>
    </source>
</evidence>
<sequence>MSSSIKEKFCPLKENGSNFVSASALKFEGNWKENTTYAELLDSCTFKVSGDCRLQGHNYMAQFVIGLTHHHTIGRVKIETSSPKQESEEDLSNQTSELVKPLLIGLCGDDHVEYSLTSVEPHRKMQKGLIVYGVSFTLVGM</sequence>
<proteinExistence type="predicted"/>
<name>A0A166CKM4_DAUCS</name>
<organism evidence="1">
    <name type="scientific">Daucus carota subsp. sativus</name>
    <name type="common">Carrot</name>
    <dbReference type="NCBI Taxonomy" id="79200"/>
    <lineage>
        <taxon>Eukaryota</taxon>
        <taxon>Viridiplantae</taxon>
        <taxon>Streptophyta</taxon>
        <taxon>Embryophyta</taxon>
        <taxon>Tracheophyta</taxon>
        <taxon>Spermatophyta</taxon>
        <taxon>Magnoliopsida</taxon>
        <taxon>eudicotyledons</taxon>
        <taxon>Gunneridae</taxon>
        <taxon>Pentapetalae</taxon>
        <taxon>asterids</taxon>
        <taxon>campanulids</taxon>
        <taxon>Apiales</taxon>
        <taxon>Apiaceae</taxon>
        <taxon>Apioideae</taxon>
        <taxon>Scandiceae</taxon>
        <taxon>Daucinae</taxon>
        <taxon>Daucus</taxon>
        <taxon>Daucus sect. Daucus</taxon>
    </lineage>
</organism>
<protein>
    <submittedName>
        <fullName evidence="1">Uncharacterized protein</fullName>
    </submittedName>
</protein>
<dbReference type="EMBL" id="LNRQ01000002">
    <property type="protein sequence ID" value="KZN04020.1"/>
    <property type="molecule type" value="Genomic_DNA"/>
</dbReference>
<evidence type="ECO:0000313" key="2">
    <source>
        <dbReference type="EMBL" id="WOG86171.1"/>
    </source>
</evidence>
<keyword evidence="3" id="KW-1185">Reference proteome</keyword>
<dbReference type="Proteomes" id="UP000077755">
    <property type="component" value="Chromosome 2"/>
</dbReference>
<accession>A0A166CKM4</accession>
<reference evidence="1" key="1">
    <citation type="journal article" date="2016" name="Nat. Genet.">
        <title>A high-quality carrot genome assembly provides new insights into carotenoid accumulation and asterid genome evolution.</title>
        <authorList>
            <person name="Iorizzo M."/>
            <person name="Ellison S."/>
            <person name="Senalik D."/>
            <person name="Zeng P."/>
            <person name="Satapoomin P."/>
            <person name="Huang J."/>
            <person name="Bowman M."/>
            <person name="Iovene M."/>
            <person name="Sanseverino W."/>
            <person name="Cavagnaro P."/>
            <person name="Yildiz M."/>
            <person name="Macko-Podgorni A."/>
            <person name="Moranska E."/>
            <person name="Grzebelus E."/>
            <person name="Grzebelus D."/>
            <person name="Ashrafi H."/>
            <person name="Zheng Z."/>
            <person name="Cheng S."/>
            <person name="Spooner D."/>
            <person name="Van Deynze A."/>
            <person name="Simon P."/>
        </authorList>
    </citation>
    <scope>NUCLEOTIDE SEQUENCE [LARGE SCALE GENOMIC DNA]</scope>
    <source>
        <tissue evidence="1">Leaf</tissue>
    </source>
</reference>
<reference evidence="2" key="2">
    <citation type="submission" date="2022-03" db="EMBL/GenBank/DDBJ databases">
        <title>Draft title - Genomic analysis of global carrot germplasm unveils the trajectory of domestication and the origin of high carotenoid orange carrot.</title>
        <authorList>
            <person name="Iorizzo M."/>
            <person name="Ellison S."/>
            <person name="Senalik D."/>
            <person name="Macko-Podgorni A."/>
            <person name="Grzebelus D."/>
            <person name="Bostan H."/>
            <person name="Rolling W."/>
            <person name="Curaba J."/>
            <person name="Simon P."/>
        </authorList>
    </citation>
    <scope>NUCLEOTIDE SEQUENCE</scope>
    <source>
        <tissue evidence="2">Leaf</tissue>
    </source>
</reference>
<dbReference type="Gramene" id="KZN04020">
    <property type="protein sequence ID" value="KZN04020"/>
    <property type="gene ID" value="DCAR_004818"/>
</dbReference>
<evidence type="ECO:0000313" key="1">
    <source>
        <dbReference type="EMBL" id="KZN04020.1"/>
    </source>
</evidence>
<dbReference type="EMBL" id="CP093344">
    <property type="protein sequence ID" value="WOG86171.1"/>
    <property type="molecule type" value="Genomic_DNA"/>
</dbReference>
<dbReference type="AlphaFoldDB" id="A0A166CKM4"/>
<gene>
    <name evidence="1" type="ORF">DCAR_004818</name>
    <name evidence="2" type="ORF">DCAR_0205372</name>
</gene>